<dbReference type="Pfam" id="PF13424">
    <property type="entry name" value="TPR_12"/>
    <property type="match status" value="3"/>
</dbReference>
<dbReference type="InterPro" id="IPR056681">
    <property type="entry name" value="DUF7779"/>
</dbReference>
<feature type="region of interest" description="Disordered" evidence="2">
    <location>
        <begin position="27"/>
        <end position="50"/>
    </location>
</feature>
<name>A0A9P8I8H9_9PEZI</name>
<dbReference type="OrthoDB" id="1658288at2759"/>
<sequence>MTNATEPFTDLLSVIFVHGLRGHPRGTWETAPATSSGSSSAHGIGETKKHKSPKFLFKSFFKPQAGASPPTGTDQSQASNYSSKIFWPEQYLAPDIPQARIWTYGYNADVIGGLFQANSRNSISQHGRDLEVRLERDIEDEVIPQSLGTSKQRSYPDQFTEANRAIHRSKRCRERTKLIVFLGTPHRGSMYAGWGQIAANLARVALQDANKILETLEVNSEVLDNIHENFKNLVFEGGMKIHSFQEAKGIAGMKGLDGKVVDDFSSKLDLPRELETVESIDANHMQMARCCSKDEHGYRAISGVLKGFVRQELGGKGTSPARPADVSSPDALFMVPFSRDDFFVGRGDIIAKISEKRRQAASRNHTRIALVGLGGIGKSQIAIEYAYRIQQVEPQTLVVWTHASNLTRFEQGYRNIADKIPIPGREDPKADILQLVCAWLSDRRNGQWLMILDNADDDSVFFEDNAGTAQIGDITSRTRPLESFLPQTPNGMILITSRNRIAAINLVGTCGSIVQVEPMDEEDALALLNTRVPFSESSKTDARALVQALEHIPLAITHAAAYIDTRAPVTTMSDYLELFRKSEANQVRLLGKKALEDLRRDHSIRHAVIATLQISFTQIQKTEQSAADLLALMSMFDRQGVPISLLQNNTSQLDFDDALAPLLSFSLVRAETGKQSFEMHRLVQLSVKSWLEANEQLSKWIKESIKVLTAAFPSGDYKAWADCQVLLPHAREVISHVTGDEEDVLNQAKIASSTGWYLYLRGEYKTAEKVVRISVEAREKVLGSEHPSTLASVGDLGLVLESQGKYEEAEAMHRRALKGYEKVLGPEHPDALTSVSNLGSVLGRQGKYEEAEAMHRRALKGREKVLGPEHPGTLTSVNNLGLVLERQGKHEEAEAMHRWALKGYEKVLGPEHPHTLTSVNNLGLVLGSQGKYEEAEAMHRRALKGKEKVLGPEHPGTLTSINNLGSVLESQGKYEEAEAMYRRALKGKEKVLGPEHPSTLASVSNLGSVLGSQGKCEEAEAMHLRALKGYEKVLGPKHPSTLTSVNDLGSVLGSQGKCEEAEVMYRRALKGYEKVLGPEHPHTLTSVYCLAFLLHQQRKYEAASELYQRACNGYKRVLGAEHPTTLACSKDYSSMMREM</sequence>
<evidence type="ECO:0000256" key="2">
    <source>
        <dbReference type="SAM" id="MobiDB-lite"/>
    </source>
</evidence>
<dbReference type="Pfam" id="PF25000">
    <property type="entry name" value="DUF7779"/>
    <property type="match status" value="1"/>
</dbReference>
<dbReference type="InterPro" id="IPR053137">
    <property type="entry name" value="NLR-like"/>
</dbReference>
<dbReference type="PANTHER" id="PTHR46082">
    <property type="entry name" value="ATP/GTP-BINDING PROTEIN-RELATED"/>
    <property type="match status" value="1"/>
</dbReference>
<feature type="domain" description="DUF7779" evidence="3">
    <location>
        <begin position="618"/>
        <end position="694"/>
    </location>
</feature>
<dbReference type="AlphaFoldDB" id="A0A9P8I8H9"/>
<evidence type="ECO:0000313" key="5">
    <source>
        <dbReference type="Proteomes" id="UP000698800"/>
    </source>
</evidence>
<dbReference type="InterPro" id="IPR019734">
    <property type="entry name" value="TPR_rpt"/>
</dbReference>
<protein>
    <recommendedName>
        <fullName evidence="3">DUF7779 domain-containing protein</fullName>
    </recommendedName>
</protein>
<proteinExistence type="predicted"/>
<dbReference type="Gene3D" id="3.40.50.300">
    <property type="entry name" value="P-loop containing nucleotide triphosphate hydrolases"/>
    <property type="match status" value="1"/>
</dbReference>
<gene>
    <name evidence="4" type="ORF">FGG08_004766</name>
</gene>
<evidence type="ECO:0000259" key="3">
    <source>
        <dbReference type="Pfam" id="PF25000"/>
    </source>
</evidence>
<keyword evidence="5" id="KW-1185">Reference proteome</keyword>
<dbReference type="PRINTS" id="PR00381">
    <property type="entry name" value="KINESINLIGHT"/>
</dbReference>
<accession>A0A9P8I8H9</accession>
<organism evidence="4 5">
    <name type="scientific">Glutinoglossum americanum</name>
    <dbReference type="NCBI Taxonomy" id="1670608"/>
    <lineage>
        <taxon>Eukaryota</taxon>
        <taxon>Fungi</taxon>
        <taxon>Dikarya</taxon>
        <taxon>Ascomycota</taxon>
        <taxon>Pezizomycotina</taxon>
        <taxon>Geoglossomycetes</taxon>
        <taxon>Geoglossales</taxon>
        <taxon>Geoglossaceae</taxon>
        <taxon>Glutinoglossum</taxon>
    </lineage>
</organism>
<evidence type="ECO:0000313" key="4">
    <source>
        <dbReference type="EMBL" id="KAH0538629.1"/>
    </source>
</evidence>
<dbReference type="SMART" id="SM00028">
    <property type="entry name" value="TPR"/>
    <property type="match status" value="8"/>
</dbReference>
<dbReference type="PANTHER" id="PTHR46082:SF6">
    <property type="entry name" value="AAA+ ATPASE DOMAIN-CONTAINING PROTEIN-RELATED"/>
    <property type="match status" value="1"/>
</dbReference>
<feature type="repeat" description="TPR" evidence="1">
    <location>
        <begin position="958"/>
        <end position="991"/>
    </location>
</feature>
<dbReference type="Gene3D" id="1.25.40.10">
    <property type="entry name" value="Tetratricopeptide repeat domain"/>
    <property type="match status" value="3"/>
</dbReference>
<dbReference type="SUPFAM" id="SSF48452">
    <property type="entry name" value="TPR-like"/>
    <property type="match status" value="3"/>
</dbReference>
<keyword evidence="1" id="KW-0802">TPR repeat</keyword>
<dbReference type="SUPFAM" id="SSF52540">
    <property type="entry name" value="P-loop containing nucleoside triphosphate hydrolases"/>
    <property type="match status" value="1"/>
</dbReference>
<dbReference type="EMBL" id="JAGHQL010000101">
    <property type="protein sequence ID" value="KAH0538629.1"/>
    <property type="molecule type" value="Genomic_DNA"/>
</dbReference>
<evidence type="ECO:0000256" key="1">
    <source>
        <dbReference type="PROSITE-ProRule" id="PRU00339"/>
    </source>
</evidence>
<comment type="caution">
    <text evidence="4">The sequence shown here is derived from an EMBL/GenBank/DDBJ whole genome shotgun (WGS) entry which is preliminary data.</text>
</comment>
<dbReference type="Proteomes" id="UP000698800">
    <property type="component" value="Unassembled WGS sequence"/>
</dbReference>
<dbReference type="InterPro" id="IPR027417">
    <property type="entry name" value="P-loop_NTPase"/>
</dbReference>
<dbReference type="PROSITE" id="PS50005">
    <property type="entry name" value="TPR"/>
    <property type="match status" value="1"/>
</dbReference>
<dbReference type="Pfam" id="PF13374">
    <property type="entry name" value="TPR_10"/>
    <property type="match status" value="3"/>
</dbReference>
<dbReference type="InterPro" id="IPR011990">
    <property type="entry name" value="TPR-like_helical_dom_sf"/>
</dbReference>
<reference evidence="4" key="1">
    <citation type="submission" date="2021-03" db="EMBL/GenBank/DDBJ databases">
        <title>Comparative genomics and phylogenomic investigation of the class Geoglossomycetes provide insights into ecological specialization and systematics.</title>
        <authorList>
            <person name="Melie T."/>
            <person name="Pirro S."/>
            <person name="Miller A.N."/>
            <person name="Quandt A."/>
        </authorList>
    </citation>
    <scope>NUCLEOTIDE SEQUENCE</scope>
    <source>
        <strain evidence="4">GBOQ0MN5Z8</strain>
    </source>
</reference>